<dbReference type="OrthoDB" id="7967436at2759"/>
<sequence length="204" mass="22748">MSMISINVLSFQSSSSITNESSTNLSGDQCSSTATIDRHVIDTNIRRTELPPIQPGTNTKEIVIEQVPSQNEKSFNGNSTPVTLATIRQVSAVSTQNDSEQLKTVENKNISYRHADSHPDRLDYPTTNSRPISPVLPLEQAQHLSTETPLNSRYSNVEQSNARLNAELRSQLPWSYTNMIGKPQVPLKPQKQIYPEIPKPDYTT</sequence>
<name>A0A0K8U2I8_BACLA</name>
<organism evidence="1">
    <name type="scientific">Bactrocera latifrons</name>
    <name type="common">Malaysian fruit fly</name>
    <name type="synonym">Chaetodacus latifrons</name>
    <dbReference type="NCBI Taxonomy" id="174628"/>
    <lineage>
        <taxon>Eukaryota</taxon>
        <taxon>Metazoa</taxon>
        <taxon>Ecdysozoa</taxon>
        <taxon>Arthropoda</taxon>
        <taxon>Hexapoda</taxon>
        <taxon>Insecta</taxon>
        <taxon>Pterygota</taxon>
        <taxon>Neoptera</taxon>
        <taxon>Endopterygota</taxon>
        <taxon>Diptera</taxon>
        <taxon>Brachycera</taxon>
        <taxon>Muscomorpha</taxon>
        <taxon>Tephritoidea</taxon>
        <taxon>Tephritidae</taxon>
        <taxon>Bactrocera</taxon>
        <taxon>Bactrocera</taxon>
    </lineage>
</organism>
<evidence type="ECO:0000313" key="1">
    <source>
        <dbReference type="EMBL" id="JAI20560.1"/>
    </source>
</evidence>
<gene>
    <name evidence="1" type="ORF">c2_g5_i2</name>
</gene>
<dbReference type="EMBL" id="GDHF01031754">
    <property type="protein sequence ID" value="JAI20560.1"/>
    <property type="molecule type" value="Transcribed_RNA"/>
</dbReference>
<reference evidence="1" key="1">
    <citation type="submission" date="2015-06" db="EMBL/GenBank/DDBJ databases">
        <authorList>
            <person name="Hoefler B.C."/>
            <person name="Straight P.D."/>
        </authorList>
    </citation>
    <scope>NUCLEOTIDE SEQUENCE</scope>
</reference>
<dbReference type="AlphaFoldDB" id="A0A0K8U2I8"/>
<accession>A0A0K8U2I8</accession>
<proteinExistence type="predicted"/>
<protein>
    <submittedName>
        <fullName evidence="1">Uncharacterized protein</fullName>
    </submittedName>
</protein>